<keyword evidence="2" id="KW-1185">Reference proteome</keyword>
<dbReference type="SUPFAM" id="SSF48208">
    <property type="entry name" value="Six-hairpin glycosidases"/>
    <property type="match status" value="1"/>
</dbReference>
<proteinExistence type="predicted"/>
<dbReference type="HOGENOM" id="CLU_062608_1_0_9"/>
<dbReference type="eggNOG" id="COG3405">
    <property type="taxonomic scope" value="Bacteria"/>
</dbReference>
<dbReference type="InterPro" id="IPR012341">
    <property type="entry name" value="6hp_glycosidase-like_sf"/>
</dbReference>
<evidence type="ECO:0000313" key="2">
    <source>
        <dbReference type="Proteomes" id="UP000002892"/>
    </source>
</evidence>
<dbReference type="STRING" id="646529.Desaci_1555"/>
<dbReference type="KEGG" id="dai:Desaci_1555"/>
<evidence type="ECO:0000313" key="1">
    <source>
        <dbReference type="EMBL" id="AFM40559.1"/>
    </source>
</evidence>
<dbReference type="Gene3D" id="1.50.10.10">
    <property type="match status" value="1"/>
</dbReference>
<accession>I4D435</accession>
<reference evidence="1 2" key="1">
    <citation type="journal article" date="2012" name="J. Bacteriol.">
        <title>Complete genome sequences of Desulfosporosinus orientis DSM765T, Desulfosporosinus youngiae DSM17734T, Desulfosporosinus meridiei DSM13257T, and Desulfosporosinus acidiphilus DSM22704T.</title>
        <authorList>
            <person name="Pester M."/>
            <person name="Brambilla E."/>
            <person name="Alazard D."/>
            <person name="Rattei T."/>
            <person name="Weinmaier T."/>
            <person name="Han J."/>
            <person name="Lucas S."/>
            <person name="Lapidus A."/>
            <person name="Cheng J.F."/>
            <person name="Goodwin L."/>
            <person name="Pitluck S."/>
            <person name="Peters L."/>
            <person name="Ovchinnikova G."/>
            <person name="Teshima H."/>
            <person name="Detter J.C."/>
            <person name="Han C.S."/>
            <person name="Tapia R."/>
            <person name="Land M.L."/>
            <person name="Hauser L."/>
            <person name="Kyrpides N.C."/>
            <person name="Ivanova N.N."/>
            <person name="Pagani I."/>
            <person name="Huntmann M."/>
            <person name="Wei C.L."/>
            <person name="Davenport K.W."/>
            <person name="Daligault H."/>
            <person name="Chain P.S."/>
            <person name="Chen A."/>
            <person name="Mavromatis K."/>
            <person name="Markowitz V."/>
            <person name="Szeto E."/>
            <person name="Mikhailova N."/>
            <person name="Pati A."/>
            <person name="Wagner M."/>
            <person name="Woyke T."/>
            <person name="Ollivier B."/>
            <person name="Klenk H.P."/>
            <person name="Spring S."/>
            <person name="Loy A."/>
        </authorList>
    </citation>
    <scope>NUCLEOTIDE SEQUENCE [LARGE SCALE GENOMIC DNA]</scope>
    <source>
        <strain evidence="2">DSM 22704 / JCM 16185 / SJ4</strain>
    </source>
</reference>
<dbReference type="EMBL" id="CP003639">
    <property type="protein sequence ID" value="AFM40559.1"/>
    <property type="molecule type" value="Genomic_DNA"/>
</dbReference>
<sequence length="344" mass="39051">MVKYLLNNDASDPIEKDINRLLSQRFLTSDGLFTSCQGAGTESNKYILLESEGQLMEYALLLKDKHFYESVLNNLQTYFLASKGYYYWRLNLPDLHSENATALVDELRLLRCLDQGSTIFNELTYKIKACFLAFNLYRYNREGNVFCDSYDGRIGKSEGKVSLFYIDPVGLKILATDFPLAKQSVENTINLLKNAPLNNSGFFPAYYDLRSGKYVWPDKFMAVEQLYTISYAQDAGKNVTILLDFLRNSIRNHGKIFNAYQADGSPVGEDDSAAVYALAARIFHQAGDTRDEKWCYERMLAYRINGQSELKGAFGYETAQSAFAFDQMEALLTLGQEGKTSSEQ</sequence>
<protein>
    <submittedName>
        <fullName evidence="1">Uncharacterized protein</fullName>
    </submittedName>
</protein>
<organism evidence="1 2">
    <name type="scientific">Desulfosporosinus acidiphilus (strain DSM 22704 / JCM 16185 / SJ4)</name>
    <dbReference type="NCBI Taxonomy" id="646529"/>
    <lineage>
        <taxon>Bacteria</taxon>
        <taxon>Bacillati</taxon>
        <taxon>Bacillota</taxon>
        <taxon>Clostridia</taxon>
        <taxon>Eubacteriales</taxon>
        <taxon>Desulfitobacteriaceae</taxon>
        <taxon>Desulfosporosinus</taxon>
    </lineage>
</organism>
<dbReference type="OrthoDB" id="1779554at2"/>
<dbReference type="AlphaFoldDB" id="I4D435"/>
<dbReference type="Proteomes" id="UP000002892">
    <property type="component" value="Chromosome"/>
</dbReference>
<dbReference type="GO" id="GO:0005975">
    <property type="term" value="P:carbohydrate metabolic process"/>
    <property type="evidence" value="ECO:0007669"/>
    <property type="project" value="InterPro"/>
</dbReference>
<gene>
    <name evidence="1" type="ordered locus">Desaci_1555</name>
</gene>
<dbReference type="InterPro" id="IPR008928">
    <property type="entry name" value="6-hairpin_glycosidase_sf"/>
</dbReference>
<name>I4D435_DESAJ</name>